<gene>
    <name evidence="2" type="ORF">D4A39_03495</name>
</gene>
<evidence type="ECO:0000313" key="2">
    <source>
        <dbReference type="EMBL" id="RJG19917.1"/>
    </source>
</evidence>
<dbReference type="InterPro" id="IPR022606">
    <property type="entry name" value="DUF2914"/>
</dbReference>
<dbReference type="AlphaFoldDB" id="A0A418Y304"/>
<accession>A0A418Y304</accession>
<sequence>MAEAPAESDILCPTLTVAVFTSAVQNRVPLSELTEAPVNLSELFFYTAVTNGEGTELHHRWSYNNTRVADVSLEVGSDFWRTWSSKSFANLALEPGGQWQVDVSTASGCTLGQWTLTLVEADISSGFIEAQPAMQPEETNTPVPSTPAPPHNSPVDLQENYAAIKELLELGDSSGARRAIKLARERTLNPDQLEELDALETDSNAFARLSQLIRQRDIAGARQLLAQLMISVPQSSPVYSALQSRRELLEQLGATSDSHEGFQSVANNP</sequence>
<proteinExistence type="predicted"/>
<dbReference type="Pfam" id="PF11141">
    <property type="entry name" value="DUF2914"/>
    <property type="match status" value="1"/>
</dbReference>
<dbReference type="Proteomes" id="UP000283734">
    <property type="component" value="Unassembled WGS sequence"/>
</dbReference>
<name>A0A418Y304_9GAMM</name>
<comment type="caution">
    <text evidence="2">The sequence shown here is derived from an EMBL/GenBank/DDBJ whole genome shotgun (WGS) entry which is preliminary data.</text>
</comment>
<dbReference type="EMBL" id="QYYA01000001">
    <property type="protein sequence ID" value="RJG19917.1"/>
    <property type="molecule type" value="Genomic_DNA"/>
</dbReference>
<dbReference type="RefSeq" id="WP_119917488.1">
    <property type="nucleotide sequence ID" value="NZ_QYYA01000001.1"/>
</dbReference>
<protein>
    <submittedName>
        <fullName evidence="2">DUF2914 domain-containing protein</fullName>
    </submittedName>
</protein>
<evidence type="ECO:0000259" key="1">
    <source>
        <dbReference type="Pfam" id="PF11141"/>
    </source>
</evidence>
<keyword evidence="3" id="KW-1185">Reference proteome</keyword>
<evidence type="ECO:0000313" key="3">
    <source>
        <dbReference type="Proteomes" id="UP000283734"/>
    </source>
</evidence>
<organism evidence="2 3">
    <name type="scientific">Alcanivorax profundi</name>
    <dbReference type="NCBI Taxonomy" id="2338368"/>
    <lineage>
        <taxon>Bacteria</taxon>
        <taxon>Pseudomonadati</taxon>
        <taxon>Pseudomonadota</taxon>
        <taxon>Gammaproteobacteria</taxon>
        <taxon>Oceanospirillales</taxon>
        <taxon>Alcanivoracaceae</taxon>
        <taxon>Alcanivorax</taxon>
    </lineage>
</organism>
<feature type="domain" description="DUF2914" evidence="1">
    <location>
        <begin position="55"/>
        <end position="113"/>
    </location>
</feature>
<reference evidence="2 3" key="1">
    <citation type="submission" date="2018-09" db="EMBL/GenBank/DDBJ databases">
        <title>Alcanivorax profundi sp. nov., isolated from 1000 m-depth seawater of the Mariana Trench.</title>
        <authorList>
            <person name="Liu J."/>
        </authorList>
    </citation>
    <scope>NUCLEOTIDE SEQUENCE [LARGE SCALE GENOMIC DNA]</scope>
    <source>
        <strain evidence="2 3">MTEO17</strain>
    </source>
</reference>